<proteinExistence type="predicted"/>
<evidence type="ECO:0000313" key="2">
    <source>
        <dbReference type="Proteomes" id="UP001501729"/>
    </source>
</evidence>
<comment type="caution">
    <text evidence="1">The sequence shown here is derived from an EMBL/GenBank/DDBJ whole genome shotgun (WGS) entry which is preliminary data.</text>
</comment>
<dbReference type="AlphaFoldDB" id="A0AAV3UGH2"/>
<organism evidence="1 2">
    <name type="scientific">Haladaptatus pallidirubidus</name>
    <dbReference type="NCBI Taxonomy" id="1008152"/>
    <lineage>
        <taxon>Archaea</taxon>
        <taxon>Methanobacteriati</taxon>
        <taxon>Methanobacteriota</taxon>
        <taxon>Stenosarchaea group</taxon>
        <taxon>Halobacteria</taxon>
        <taxon>Halobacteriales</taxon>
        <taxon>Haladaptataceae</taxon>
        <taxon>Haladaptatus</taxon>
    </lineage>
</organism>
<reference evidence="1 2" key="1">
    <citation type="journal article" date="2019" name="Int. J. Syst. Evol. Microbiol.">
        <title>The Global Catalogue of Microorganisms (GCM) 10K type strain sequencing project: providing services to taxonomists for standard genome sequencing and annotation.</title>
        <authorList>
            <consortium name="The Broad Institute Genomics Platform"/>
            <consortium name="The Broad Institute Genome Sequencing Center for Infectious Disease"/>
            <person name="Wu L."/>
            <person name="Ma J."/>
        </authorList>
    </citation>
    <scope>NUCLEOTIDE SEQUENCE [LARGE SCALE GENOMIC DNA]</scope>
    <source>
        <strain evidence="1 2">JCM 17504</strain>
    </source>
</reference>
<gene>
    <name evidence="1" type="ORF">GCM10025751_19510</name>
</gene>
<protein>
    <submittedName>
        <fullName evidence="1">Uncharacterized protein</fullName>
    </submittedName>
</protein>
<dbReference type="RefSeq" id="WP_227776705.1">
    <property type="nucleotide sequence ID" value="NZ_BAABKX010000001.1"/>
</dbReference>
<sequence length="58" mass="6059">MKRDVLSALMVSIGVLLCGTVPGIVIGAPMAALGAYCLAEPRVGSQTDMLRQLGEQTR</sequence>
<dbReference type="EMBL" id="BAABKX010000001">
    <property type="protein sequence ID" value="GAA5048117.1"/>
    <property type="molecule type" value="Genomic_DNA"/>
</dbReference>
<accession>A0AAV3UGH2</accession>
<keyword evidence="2" id="KW-1185">Reference proteome</keyword>
<name>A0AAV3UGH2_9EURY</name>
<evidence type="ECO:0000313" key="1">
    <source>
        <dbReference type="EMBL" id="GAA5048117.1"/>
    </source>
</evidence>
<dbReference type="Proteomes" id="UP001501729">
    <property type="component" value="Unassembled WGS sequence"/>
</dbReference>
<dbReference type="GeneID" id="68612546"/>